<evidence type="ECO:0000313" key="2">
    <source>
        <dbReference type="EMBL" id="CAK8695870.1"/>
    </source>
</evidence>
<evidence type="ECO:0000313" key="3">
    <source>
        <dbReference type="Proteomes" id="UP001642483"/>
    </source>
</evidence>
<reference evidence="2 3" key="1">
    <citation type="submission" date="2024-02" db="EMBL/GenBank/DDBJ databases">
        <authorList>
            <person name="Daric V."/>
            <person name="Darras S."/>
        </authorList>
    </citation>
    <scope>NUCLEOTIDE SEQUENCE [LARGE SCALE GENOMIC DNA]</scope>
</reference>
<dbReference type="Gene3D" id="3.40.50.620">
    <property type="entry name" value="HUPs"/>
    <property type="match status" value="1"/>
</dbReference>
<dbReference type="CDD" id="cd23659">
    <property type="entry name" value="USP_At3g01520-like"/>
    <property type="match status" value="1"/>
</dbReference>
<accession>A0ABP0GVW3</accession>
<proteinExistence type="predicted"/>
<gene>
    <name evidence="2" type="ORF">CVLEPA_LOCUS29083</name>
</gene>
<dbReference type="Proteomes" id="UP001642483">
    <property type="component" value="Unassembled WGS sequence"/>
</dbReference>
<dbReference type="Pfam" id="PF00582">
    <property type="entry name" value="Usp"/>
    <property type="match status" value="1"/>
</dbReference>
<sequence length="153" mass="17478">MKVLIAVDSSEIAEKTFEWYVDNFHKEENEVFVEHEADQPDLPTMMFAGGAGAFPQEEINRIVSEHKKAIEKLKNRYVDKCKDTKVTHYKVHVDITETNPGHGIVKRADALGVDLIVMGTRGMGVFRRTLLGSVSDYVLHHTKRPVLIYHHQH</sequence>
<feature type="domain" description="UspA" evidence="1">
    <location>
        <begin position="2"/>
        <end position="150"/>
    </location>
</feature>
<keyword evidence="3" id="KW-1185">Reference proteome</keyword>
<dbReference type="SUPFAM" id="SSF52402">
    <property type="entry name" value="Adenine nucleotide alpha hydrolases-like"/>
    <property type="match status" value="1"/>
</dbReference>
<name>A0ABP0GVW3_CLALP</name>
<dbReference type="InterPro" id="IPR014729">
    <property type="entry name" value="Rossmann-like_a/b/a_fold"/>
</dbReference>
<dbReference type="PRINTS" id="PR01438">
    <property type="entry name" value="UNVRSLSTRESS"/>
</dbReference>
<dbReference type="PANTHER" id="PTHR46989:SF3">
    <property type="entry name" value="USPA DOMAIN-CONTAINING PROTEIN"/>
    <property type="match status" value="1"/>
</dbReference>
<comment type="caution">
    <text evidence="2">The sequence shown here is derived from an EMBL/GenBank/DDBJ whole genome shotgun (WGS) entry which is preliminary data.</text>
</comment>
<protein>
    <recommendedName>
        <fullName evidence="1">UspA domain-containing protein</fullName>
    </recommendedName>
</protein>
<organism evidence="2 3">
    <name type="scientific">Clavelina lepadiformis</name>
    <name type="common">Light-bulb sea squirt</name>
    <name type="synonym">Ascidia lepadiformis</name>
    <dbReference type="NCBI Taxonomy" id="159417"/>
    <lineage>
        <taxon>Eukaryota</taxon>
        <taxon>Metazoa</taxon>
        <taxon>Chordata</taxon>
        <taxon>Tunicata</taxon>
        <taxon>Ascidiacea</taxon>
        <taxon>Aplousobranchia</taxon>
        <taxon>Clavelinidae</taxon>
        <taxon>Clavelina</taxon>
    </lineage>
</organism>
<dbReference type="InterPro" id="IPR006016">
    <property type="entry name" value="UspA"/>
</dbReference>
<dbReference type="InterPro" id="IPR006015">
    <property type="entry name" value="Universal_stress_UspA"/>
</dbReference>
<evidence type="ECO:0000259" key="1">
    <source>
        <dbReference type="Pfam" id="PF00582"/>
    </source>
</evidence>
<dbReference type="PANTHER" id="PTHR46989">
    <property type="entry name" value="USP DOMAIN-CONTAINING PROTEIN"/>
    <property type="match status" value="1"/>
</dbReference>
<dbReference type="EMBL" id="CAWYQH010000152">
    <property type="protein sequence ID" value="CAK8695870.1"/>
    <property type="molecule type" value="Genomic_DNA"/>
</dbReference>